<feature type="non-terminal residue" evidence="1">
    <location>
        <position position="71"/>
    </location>
</feature>
<sequence>MNILVLDVYPKKTYRISKDQNGAYGTANNYGKGFFCKVLSNLVKNSIDFPALYAVQTCGELVNSGHNVNYS</sequence>
<proteinExistence type="predicted"/>
<gene>
    <name evidence="1" type="ORF">METZ01_LOCUS510140</name>
</gene>
<evidence type="ECO:0000313" key="1">
    <source>
        <dbReference type="EMBL" id="SVE57286.1"/>
    </source>
</evidence>
<dbReference type="AlphaFoldDB" id="A0A383EKA3"/>
<protein>
    <submittedName>
        <fullName evidence="1">Uncharacterized protein</fullName>
    </submittedName>
</protein>
<accession>A0A383EKA3</accession>
<organism evidence="1">
    <name type="scientific">marine metagenome</name>
    <dbReference type="NCBI Taxonomy" id="408172"/>
    <lineage>
        <taxon>unclassified sequences</taxon>
        <taxon>metagenomes</taxon>
        <taxon>ecological metagenomes</taxon>
    </lineage>
</organism>
<reference evidence="1" key="1">
    <citation type="submission" date="2018-05" db="EMBL/GenBank/DDBJ databases">
        <authorList>
            <person name="Lanie J.A."/>
            <person name="Ng W.-L."/>
            <person name="Kazmierczak K.M."/>
            <person name="Andrzejewski T.M."/>
            <person name="Davidsen T.M."/>
            <person name="Wayne K.J."/>
            <person name="Tettelin H."/>
            <person name="Glass J.I."/>
            <person name="Rusch D."/>
            <person name="Podicherti R."/>
            <person name="Tsui H.-C.T."/>
            <person name="Winkler M.E."/>
        </authorList>
    </citation>
    <scope>NUCLEOTIDE SEQUENCE</scope>
</reference>
<dbReference type="EMBL" id="UINC01226696">
    <property type="protein sequence ID" value="SVE57286.1"/>
    <property type="molecule type" value="Genomic_DNA"/>
</dbReference>
<name>A0A383EKA3_9ZZZZ</name>